<evidence type="ECO:0000313" key="3">
    <source>
        <dbReference type="EMBL" id="QHT99721.1"/>
    </source>
</evidence>
<dbReference type="AlphaFoldDB" id="A0A6C0J246"/>
<dbReference type="PRINTS" id="PR01713">
    <property type="entry name" value="NUCEPIMERASE"/>
</dbReference>
<proteinExistence type="inferred from homology"/>
<accession>A0A6C0J246</accession>
<sequence>MRVLVTGGAGFIGSHICDELIKQDHYVLVIDNLSTGSIKNIEHLQGHKNFMLIVADITDKDCCYNIMDNYDLDAVCHQAALGSVPRSIATPDITHDSNVIGFFNILNNARILGIKRFVYASSSSVYGSDTNSPKLESIMGQPLSPYAVSKYIDEVYAQVFTRCYNMTTIGLRYFNIFGPRQSPKGPYAAVIPKFINHCNNNEQAQIYGDGSYSRDFTYVKNAVYANIMALTTTNEQAFGQAYNIGSEENTSINSLYSIIAQECNKSHISPIYKEPRQGDVPHSMASIEKAQKYIGYKVIVPFRQGIKETVNQSNTSQS</sequence>
<comment type="similarity">
    <text evidence="1">Belongs to the NAD(P)-dependent epimerase/dehydratase family.</text>
</comment>
<dbReference type="Pfam" id="PF01370">
    <property type="entry name" value="Epimerase"/>
    <property type="match status" value="1"/>
</dbReference>
<name>A0A6C0J246_9ZZZZ</name>
<dbReference type="EMBL" id="MN740313">
    <property type="protein sequence ID" value="QHT99721.1"/>
    <property type="molecule type" value="Genomic_DNA"/>
</dbReference>
<dbReference type="Gene3D" id="3.40.50.720">
    <property type="entry name" value="NAD(P)-binding Rossmann-like Domain"/>
    <property type="match status" value="1"/>
</dbReference>
<dbReference type="SUPFAM" id="SSF51735">
    <property type="entry name" value="NAD(P)-binding Rossmann-fold domains"/>
    <property type="match status" value="1"/>
</dbReference>
<evidence type="ECO:0000256" key="1">
    <source>
        <dbReference type="ARBA" id="ARBA00007637"/>
    </source>
</evidence>
<dbReference type="PANTHER" id="PTHR43000">
    <property type="entry name" value="DTDP-D-GLUCOSE 4,6-DEHYDRATASE-RELATED"/>
    <property type="match status" value="1"/>
</dbReference>
<reference evidence="3" key="1">
    <citation type="journal article" date="2020" name="Nature">
        <title>Giant virus diversity and host interactions through global metagenomics.</title>
        <authorList>
            <person name="Schulz F."/>
            <person name="Roux S."/>
            <person name="Paez-Espino D."/>
            <person name="Jungbluth S."/>
            <person name="Walsh D.A."/>
            <person name="Denef V.J."/>
            <person name="McMahon K.D."/>
            <person name="Konstantinidis K.T."/>
            <person name="Eloe-Fadrosh E.A."/>
            <person name="Kyrpides N.C."/>
            <person name="Woyke T."/>
        </authorList>
    </citation>
    <scope>NUCLEOTIDE SEQUENCE</scope>
    <source>
        <strain evidence="3">GVMAG-M-3300025727-45</strain>
    </source>
</reference>
<dbReference type="InterPro" id="IPR036291">
    <property type="entry name" value="NAD(P)-bd_dom_sf"/>
</dbReference>
<protein>
    <recommendedName>
        <fullName evidence="2">NAD-dependent epimerase/dehydratase domain-containing protein</fullName>
    </recommendedName>
</protein>
<feature type="domain" description="NAD-dependent epimerase/dehydratase" evidence="2">
    <location>
        <begin position="3"/>
        <end position="245"/>
    </location>
</feature>
<dbReference type="Gene3D" id="3.90.25.10">
    <property type="entry name" value="UDP-galactose 4-epimerase, domain 1"/>
    <property type="match status" value="1"/>
</dbReference>
<dbReference type="InterPro" id="IPR001509">
    <property type="entry name" value="Epimerase_deHydtase"/>
</dbReference>
<evidence type="ECO:0000259" key="2">
    <source>
        <dbReference type="Pfam" id="PF01370"/>
    </source>
</evidence>
<organism evidence="3">
    <name type="scientific">viral metagenome</name>
    <dbReference type="NCBI Taxonomy" id="1070528"/>
    <lineage>
        <taxon>unclassified sequences</taxon>
        <taxon>metagenomes</taxon>
        <taxon>organismal metagenomes</taxon>
    </lineage>
</organism>